<evidence type="ECO:0000259" key="3">
    <source>
        <dbReference type="PROSITE" id="PS51029"/>
    </source>
</evidence>
<reference evidence="5 6" key="1">
    <citation type="submission" date="2019-08" db="EMBL/GenBank/DDBJ databases">
        <title>Whole genome of Aphis craccivora.</title>
        <authorList>
            <person name="Voronova N.V."/>
            <person name="Shulinski R.S."/>
            <person name="Bandarenka Y.V."/>
            <person name="Zhorov D.G."/>
            <person name="Warner D."/>
        </authorList>
    </citation>
    <scope>NUCLEOTIDE SEQUENCE [LARGE SCALE GENOMIC DNA]</scope>
    <source>
        <strain evidence="5">180601</strain>
        <tissue evidence="5">Whole Body</tissue>
    </source>
</reference>
<dbReference type="GO" id="GO:0006357">
    <property type="term" value="P:regulation of transcription by RNA polymerase II"/>
    <property type="evidence" value="ECO:0007669"/>
    <property type="project" value="TreeGrafter"/>
</dbReference>
<accession>A0A6G0W114</accession>
<dbReference type="Proteomes" id="UP000478052">
    <property type="component" value="Unassembled WGS sequence"/>
</dbReference>
<protein>
    <submittedName>
        <fullName evidence="5">Transcription factor Adf-1-like</fullName>
    </submittedName>
</protein>
<evidence type="ECO:0000313" key="6">
    <source>
        <dbReference type="Proteomes" id="UP000478052"/>
    </source>
</evidence>
<dbReference type="InterPro" id="IPR004210">
    <property type="entry name" value="BESS_motif"/>
</dbReference>
<evidence type="ECO:0000256" key="2">
    <source>
        <dbReference type="SAM" id="MobiDB-lite"/>
    </source>
</evidence>
<dbReference type="GO" id="GO:0005634">
    <property type="term" value="C:nucleus"/>
    <property type="evidence" value="ECO:0007669"/>
    <property type="project" value="UniProtKB-SubCell"/>
</dbReference>
<sequence length="282" mass="32637">MASKLVFSPSEDEILIQEVQANSILYDLADTNYKNIIMKDSIWKEISLKIGKSVDDTKKRWKNIRDSYSRNKRKPGTGSAATKKKWNLAPHLSFLDRVMSERKSTSNVTKVQEIDTTHDEEKNDEVFSDRENSLSTETPPTKKSKYIPAQYLQRSNERNELIKKIQARNEQLLTREEEKLDEIDMFFRGLAITAKKFPSKGRIEAKKKIFALMTELEEKYLIQEQPISQFQTIHQPHHLHIPSENMYLQSVSTNKSSPSTSVYSDTTSCSPFNLYNMDDATM</sequence>
<dbReference type="SMART" id="SM00595">
    <property type="entry name" value="MADF"/>
    <property type="match status" value="1"/>
</dbReference>
<gene>
    <name evidence="5" type="ORF">FWK35_00031795</name>
</gene>
<dbReference type="InterPro" id="IPR006578">
    <property type="entry name" value="MADF-dom"/>
</dbReference>
<feature type="domain" description="MADF" evidence="3">
    <location>
        <begin position="14"/>
        <end position="100"/>
    </location>
</feature>
<dbReference type="PROSITE" id="PS51031">
    <property type="entry name" value="BESS"/>
    <property type="match status" value="1"/>
</dbReference>
<dbReference type="PANTHER" id="PTHR12243">
    <property type="entry name" value="MADF DOMAIN TRANSCRIPTION FACTOR"/>
    <property type="match status" value="1"/>
</dbReference>
<dbReference type="AlphaFoldDB" id="A0A6G0W114"/>
<organism evidence="5 6">
    <name type="scientific">Aphis craccivora</name>
    <name type="common">Cowpea aphid</name>
    <dbReference type="NCBI Taxonomy" id="307492"/>
    <lineage>
        <taxon>Eukaryota</taxon>
        <taxon>Metazoa</taxon>
        <taxon>Ecdysozoa</taxon>
        <taxon>Arthropoda</taxon>
        <taxon>Hexapoda</taxon>
        <taxon>Insecta</taxon>
        <taxon>Pterygota</taxon>
        <taxon>Neoptera</taxon>
        <taxon>Paraneoptera</taxon>
        <taxon>Hemiptera</taxon>
        <taxon>Sternorrhyncha</taxon>
        <taxon>Aphidomorpha</taxon>
        <taxon>Aphidoidea</taxon>
        <taxon>Aphididae</taxon>
        <taxon>Aphidini</taxon>
        <taxon>Aphis</taxon>
        <taxon>Aphis</taxon>
    </lineage>
</organism>
<feature type="compositionally biased region" description="Basic and acidic residues" evidence="2">
    <location>
        <begin position="112"/>
        <end position="132"/>
    </location>
</feature>
<dbReference type="GO" id="GO:0005667">
    <property type="term" value="C:transcription regulator complex"/>
    <property type="evidence" value="ECO:0007669"/>
    <property type="project" value="TreeGrafter"/>
</dbReference>
<proteinExistence type="predicted"/>
<dbReference type="PANTHER" id="PTHR12243:SF60">
    <property type="entry name" value="SI:CH211-15D5.12-RELATED"/>
    <property type="match status" value="1"/>
</dbReference>
<keyword evidence="1" id="KW-0539">Nucleus</keyword>
<dbReference type="PROSITE" id="PS51029">
    <property type="entry name" value="MADF"/>
    <property type="match status" value="1"/>
</dbReference>
<feature type="region of interest" description="Disordered" evidence="2">
    <location>
        <begin position="105"/>
        <end position="144"/>
    </location>
</feature>
<comment type="subcellular location">
    <subcellularLocation>
        <location evidence="1">Nucleus</location>
    </subcellularLocation>
</comment>
<dbReference type="OrthoDB" id="6596953at2759"/>
<keyword evidence="6" id="KW-1185">Reference proteome</keyword>
<evidence type="ECO:0000313" key="5">
    <source>
        <dbReference type="EMBL" id="KAF0718744.1"/>
    </source>
</evidence>
<evidence type="ECO:0000256" key="1">
    <source>
        <dbReference type="PROSITE-ProRule" id="PRU00371"/>
    </source>
</evidence>
<dbReference type="Pfam" id="PF10545">
    <property type="entry name" value="MADF_DNA_bdg"/>
    <property type="match status" value="1"/>
</dbReference>
<comment type="caution">
    <text evidence="5">The sequence shown here is derived from an EMBL/GenBank/DDBJ whole genome shotgun (WGS) entry which is preliminary data.</text>
</comment>
<evidence type="ECO:0000259" key="4">
    <source>
        <dbReference type="PROSITE" id="PS51031"/>
    </source>
</evidence>
<dbReference type="GO" id="GO:0003677">
    <property type="term" value="F:DNA binding"/>
    <property type="evidence" value="ECO:0007669"/>
    <property type="project" value="InterPro"/>
</dbReference>
<name>A0A6G0W114_APHCR</name>
<dbReference type="EMBL" id="VUJU01009643">
    <property type="protein sequence ID" value="KAF0718744.1"/>
    <property type="molecule type" value="Genomic_DNA"/>
</dbReference>
<dbReference type="InterPro" id="IPR039353">
    <property type="entry name" value="TF_Adf1"/>
</dbReference>
<feature type="domain" description="BESS" evidence="4">
    <location>
        <begin position="180"/>
        <end position="219"/>
    </location>
</feature>